<evidence type="ECO:0000313" key="2">
    <source>
        <dbReference type="Proteomes" id="UP001597139"/>
    </source>
</evidence>
<gene>
    <name evidence="1" type="ORF">ACFSAU_09435</name>
</gene>
<proteinExistence type="predicted"/>
<keyword evidence="2" id="KW-1185">Reference proteome</keyword>
<name>A0ABD6BSC7_9EURY</name>
<dbReference type="AlphaFoldDB" id="A0ABD6BSC7"/>
<organism evidence="1 2">
    <name type="scientific">Halolamina litorea</name>
    <dbReference type="NCBI Taxonomy" id="1515593"/>
    <lineage>
        <taxon>Archaea</taxon>
        <taxon>Methanobacteriati</taxon>
        <taxon>Methanobacteriota</taxon>
        <taxon>Stenosarchaea group</taxon>
        <taxon>Halobacteria</taxon>
        <taxon>Halobacteriales</taxon>
        <taxon>Haloferacaceae</taxon>
    </lineage>
</organism>
<sequence>MPTARRCPDCGVTMETAKLRTSDGFELYLVTDEPKKGILGSLGVKEKTKPTTYVCPECGLLRQYVDLED</sequence>
<accession>A0ABD6BSC7</accession>
<dbReference type="EMBL" id="JBHUCZ010000009">
    <property type="protein sequence ID" value="MFD1567715.1"/>
    <property type="molecule type" value="Genomic_DNA"/>
</dbReference>
<reference evidence="1 2" key="1">
    <citation type="journal article" date="2019" name="Int. J. Syst. Evol. Microbiol.">
        <title>The Global Catalogue of Microorganisms (GCM) 10K type strain sequencing project: providing services to taxonomists for standard genome sequencing and annotation.</title>
        <authorList>
            <consortium name="The Broad Institute Genomics Platform"/>
            <consortium name="The Broad Institute Genome Sequencing Center for Infectious Disease"/>
            <person name="Wu L."/>
            <person name="Ma J."/>
        </authorList>
    </citation>
    <scope>NUCLEOTIDE SEQUENCE [LARGE SCALE GENOMIC DNA]</scope>
    <source>
        <strain evidence="1 2">CGMCC 1.12859</strain>
    </source>
</reference>
<evidence type="ECO:0000313" key="1">
    <source>
        <dbReference type="EMBL" id="MFD1567715.1"/>
    </source>
</evidence>
<evidence type="ECO:0008006" key="3">
    <source>
        <dbReference type="Google" id="ProtNLM"/>
    </source>
</evidence>
<dbReference type="RefSeq" id="WP_267647125.1">
    <property type="nucleotide sequence ID" value="NZ_JANHGR010000001.1"/>
</dbReference>
<comment type="caution">
    <text evidence="1">The sequence shown here is derived from an EMBL/GenBank/DDBJ whole genome shotgun (WGS) entry which is preliminary data.</text>
</comment>
<dbReference type="Proteomes" id="UP001597139">
    <property type="component" value="Unassembled WGS sequence"/>
</dbReference>
<protein>
    <recommendedName>
        <fullName evidence="3">Small CPxCG-related zinc finger protein</fullName>
    </recommendedName>
</protein>